<dbReference type="Proteomes" id="UP000280298">
    <property type="component" value="Chromosome"/>
</dbReference>
<dbReference type="AlphaFoldDB" id="A0A3S9MHG6"/>
<accession>A0A3S9MHG6</accession>
<evidence type="ECO:0000313" key="2">
    <source>
        <dbReference type="EMBL" id="AZQ38625.1"/>
    </source>
</evidence>
<feature type="transmembrane region" description="Helical" evidence="1">
    <location>
        <begin position="7"/>
        <end position="30"/>
    </location>
</feature>
<gene>
    <name evidence="2" type="ORF">EJ357_38530</name>
</gene>
<dbReference type="RefSeq" id="WP_126396282.1">
    <property type="nucleotide sequence ID" value="NZ_CP034539.1"/>
</dbReference>
<dbReference type="KEGG" id="scya:EJ357_38530"/>
<reference evidence="2 3" key="1">
    <citation type="journal article" date="2019" name="Int. J. Syst. Evol. Microbiol.">
        <title>Streptomyces cyaneochromogenes sp. nov., a blue pigment-producing actinomycete from manganese-contaminated soil.</title>
        <authorList>
            <person name="Tang X."/>
            <person name="Zhao J."/>
            <person name="Li K."/>
            <person name="Chen Z."/>
            <person name="Sun Y."/>
            <person name="Gao J."/>
        </authorList>
    </citation>
    <scope>NUCLEOTIDE SEQUENCE [LARGE SCALE GENOMIC DNA]</scope>
    <source>
        <strain evidence="2 3">MK-45</strain>
    </source>
</reference>
<feature type="transmembrane region" description="Helical" evidence="1">
    <location>
        <begin position="36"/>
        <end position="54"/>
    </location>
</feature>
<proteinExistence type="predicted"/>
<sequence length="332" mass="37586">MRVVVRWLGVNTEAVLALVTAAIVGVLGLSGAVPTSIVNSAILVTLAALALSVLRDRWNAETEPNARVTLLAAHQSLELLPTHIERISVIEKTLSERRAALDEGSTITVLRGNDITESLTEARSEAKEWIFRGGTATFVRAVVLPECVQRARSNHRPLRVRMEILDPGNVALCERYANFFRHGVEDPNEDEQTWTAKGTQVELFATIVASCWWKQRYPPLEIAVALSPTMTLFRWDMTQNRLFITERGPRFPALMITEGRFYYDYWRSELLEHFNQARELQLRKACPLSAQPTGDEVRELFSRLQLELPDDFTDDDVQLIIRQAVNAENPYT</sequence>
<keyword evidence="1" id="KW-0812">Transmembrane</keyword>
<dbReference type="EMBL" id="CP034539">
    <property type="protein sequence ID" value="AZQ38625.1"/>
    <property type="molecule type" value="Genomic_DNA"/>
</dbReference>
<keyword evidence="3" id="KW-1185">Reference proteome</keyword>
<evidence type="ECO:0000313" key="3">
    <source>
        <dbReference type="Proteomes" id="UP000280298"/>
    </source>
</evidence>
<keyword evidence="1" id="KW-0472">Membrane</keyword>
<protein>
    <submittedName>
        <fullName evidence="2">Uncharacterized protein</fullName>
    </submittedName>
</protein>
<name>A0A3S9MHG6_9ACTN</name>
<dbReference type="OrthoDB" id="3675517at2"/>
<keyword evidence="1" id="KW-1133">Transmembrane helix</keyword>
<evidence type="ECO:0000256" key="1">
    <source>
        <dbReference type="SAM" id="Phobius"/>
    </source>
</evidence>
<organism evidence="2 3">
    <name type="scientific">Streptomyces cyaneochromogenes</name>
    <dbReference type="NCBI Taxonomy" id="2496836"/>
    <lineage>
        <taxon>Bacteria</taxon>
        <taxon>Bacillati</taxon>
        <taxon>Actinomycetota</taxon>
        <taxon>Actinomycetes</taxon>
        <taxon>Kitasatosporales</taxon>
        <taxon>Streptomycetaceae</taxon>
        <taxon>Streptomyces</taxon>
    </lineage>
</organism>